<evidence type="ECO:0000256" key="3">
    <source>
        <dbReference type="ARBA" id="ARBA00012781"/>
    </source>
</evidence>
<organism evidence="11 12">
    <name type="scientific">Truepera radiovictrix (strain DSM 17093 / CIP 108686 / LMG 22925 / RQ-24)</name>
    <dbReference type="NCBI Taxonomy" id="649638"/>
    <lineage>
        <taxon>Bacteria</taxon>
        <taxon>Thermotogati</taxon>
        <taxon>Deinococcota</taxon>
        <taxon>Deinococci</taxon>
        <taxon>Trueperales</taxon>
        <taxon>Trueperaceae</taxon>
        <taxon>Truepera</taxon>
    </lineage>
</organism>
<keyword evidence="4 8" id="KW-0479">Metal-binding</keyword>
<protein>
    <recommendedName>
        <fullName evidence="3 7">Guanine deaminase</fullName>
        <shortName evidence="8">Guanase</shortName>
        <ecNumber evidence="3 7">3.5.4.3</ecNumber>
    </recommendedName>
    <alternativeName>
        <fullName evidence="8">Guanine aminohydrolase</fullName>
    </alternativeName>
</protein>
<keyword evidence="5 8" id="KW-0378">Hydrolase</keyword>
<comment type="catalytic activity">
    <reaction evidence="8">
        <text>guanine + H2O + H(+) = xanthine + NH4(+)</text>
        <dbReference type="Rhea" id="RHEA:14665"/>
        <dbReference type="ChEBI" id="CHEBI:15377"/>
        <dbReference type="ChEBI" id="CHEBI:15378"/>
        <dbReference type="ChEBI" id="CHEBI:16235"/>
        <dbReference type="ChEBI" id="CHEBI:17712"/>
        <dbReference type="ChEBI" id="CHEBI:28938"/>
        <dbReference type="EC" id="3.5.4.3"/>
    </reaction>
</comment>
<dbReference type="InterPro" id="IPR011059">
    <property type="entry name" value="Metal-dep_hydrolase_composite"/>
</dbReference>
<evidence type="ECO:0000256" key="8">
    <source>
        <dbReference type="RuleBase" id="RU366009"/>
    </source>
</evidence>
<feature type="domain" description="Aminodeoxyfutalosine deaminase/Imidazolonepropionase-like composite" evidence="10">
    <location>
        <begin position="33"/>
        <end position="55"/>
    </location>
</feature>
<dbReference type="GO" id="GO:0005829">
    <property type="term" value="C:cytosol"/>
    <property type="evidence" value="ECO:0007669"/>
    <property type="project" value="TreeGrafter"/>
</dbReference>
<dbReference type="EC" id="3.5.4.3" evidence="3 7"/>
<keyword evidence="6 8" id="KW-0862">Zinc</keyword>
<sequence length="439" mass="47642">MLRGMLTLLRARLFHTPKNPFTEAGALEAFSDGALVIDGERIVAVGDAATLRGRYQSAALAGDPESYLLPGFVDTHVHYPQVRVIGAMGLTLLDWLRERTLPEEARLADLAYARALAARFVRALLRNGTTTALVFGSHFPGAQEALFEEAERVGLRLTSGLVLADRLLRPELHTDPETAYRTCETLISRWHGRSRLRYALTPRFALSCSDALLEVTGALLRAYPDVWFQTHLNESRDEIRTVAELFPWAEDYLATYERFGLVGARSVFAHNVHVREGELRRLAAAGSAVAHCPSSNMFIGSGLFSLRRHLACGVRVALGSDVGGGTGFSLLKEGLMAYQGQMLQPDGVPLGPAHLLYLATRAGALALGQEALGDLSPGRQADLVLLKPPPGSTLEEVLRHSPSPEASLGALFTLAREESVRDVWVAGVSLRAHLAGGER</sequence>
<dbReference type="GO" id="GO:0006147">
    <property type="term" value="P:guanine catabolic process"/>
    <property type="evidence" value="ECO:0007669"/>
    <property type="project" value="UniProtKB-UniRule"/>
</dbReference>
<accession>D7CVN8</accession>
<comment type="pathway">
    <text evidence="1 8">Purine metabolism; guanine degradation; xanthine from guanine: step 1/1.</text>
</comment>
<dbReference type="KEGG" id="tra:Trad_2850"/>
<dbReference type="InterPro" id="IPR051607">
    <property type="entry name" value="Metallo-dep_hydrolases"/>
</dbReference>
<comment type="similarity">
    <text evidence="2 8">Belongs to the metallo-dependent hydrolases superfamily. ATZ/TRZ family.</text>
</comment>
<dbReference type="InterPro" id="IPR014311">
    <property type="entry name" value="Guanine_deaminase"/>
</dbReference>
<dbReference type="AlphaFoldDB" id="D7CVN8"/>
<evidence type="ECO:0000313" key="11">
    <source>
        <dbReference type="EMBL" id="ADI15949.1"/>
    </source>
</evidence>
<dbReference type="PANTHER" id="PTHR11271">
    <property type="entry name" value="GUANINE DEAMINASE"/>
    <property type="match status" value="1"/>
</dbReference>
<reference evidence="11 12" key="2">
    <citation type="journal article" date="2011" name="Stand. Genomic Sci.">
        <title>Complete genome sequence of Truepera radiovictrix type strain (RQ-24).</title>
        <authorList>
            <person name="Ivanova N."/>
            <person name="Rohde C."/>
            <person name="Munk C."/>
            <person name="Nolan M."/>
            <person name="Lucas S."/>
            <person name="Del Rio T.G."/>
            <person name="Tice H."/>
            <person name="Deshpande S."/>
            <person name="Cheng J.F."/>
            <person name="Tapia R."/>
            <person name="Han C."/>
            <person name="Goodwin L."/>
            <person name="Pitluck S."/>
            <person name="Liolios K."/>
            <person name="Mavromatis K."/>
            <person name="Mikhailova N."/>
            <person name="Pati A."/>
            <person name="Chen A."/>
            <person name="Palaniappan K."/>
            <person name="Land M."/>
            <person name="Hauser L."/>
            <person name="Chang Y.J."/>
            <person name="Jeffries C.D."/>
            <person name="Brambilla E."/>
            <person name="Rohde M."/>
            <person name="Goker M."/>
            <person name="Tindall B.J."/>
            <person name="Woyke T."/>
            <person name="Bristow J."/>
            <person name="Eisen J.A."/>
            <person name="Markowitz V."/>
            <person name="Hugenholtz P."/>
            <person name="Kyrpides N.C."/>
            <person name="Klenk H.P."/>
            <person name="Lapidus A."/>
        </authorList>
    </citation>
    <scope>NUCLEOTIDE SEQUENCE [LARGE SCALE GENOMIC DNA]</scope>
    <source>
        <strain evidence="12">DSM 17093 / CIP 108686 / LMG 22925 / RQ-24</strain>
    </source>
</reference>
<proteinExistence type="inferred from homology"/>
<dbReference type="InterPro" id="IPR054418">
    <property type="entry name" value="MQNX/HUTI_composite_N"/>
</dbReference>
<dbReference type="PANTHER" id="PTHR11271:SF6">
    <property type="entry name" value="GUANINE DEAMINASE"/>
    <property type="match status" value="1"/>
</dbReference>
<dbReference type="HOGENOM" id="CLU_012358_0_2_0"/>
<dbReference type="SUPFAM" id="SSF51556">
    <property type="entry name" value="Metallo-dependent hydrolases"/>
    <property type="match status" value="1"/>
</dbReference>
<feature type="domain" description="Amidohydrolase-related" evidence="9">
    <location>
        <begin position="67"/>
        <end position="428"/>
    </location>
</feature>
<name>D7CVN8_TRURR</name>
<dbReference type="GO" id="GO:0008270">
    <property type="term" value="F:zinc ion binding"/>
    <property type="evidence" value="ECO:0007669"/>
    <property type="project" value="UniProtKB-UniRule"/>
</dbReference>
<dbReference type="InterPro" id="IPR006680">
    <property type="entry name" value="Amidohydro-rel"/>
</dbReference>
<evidence type="ECO:0000313" key="12">
    <source>
        <dbReference type="Proteomes" id="UP000000379"/>
    </source>
</evidence>
<dbReference type="Proteomes" id="UP000000379">
    <property type="component" value="Chromosome"/>
</dbReference>
<gene>
    <name evidence="11" type="ordered locus">Trad_2850</name>
</gene>
<dbReference type="Pfam" id="PF01979">
    <property type="entry name" value="Amidohydro_1"/>
    <property type="match status" value="1"/>
</dbReference>
<dbReference type="SUPFAM" id="SSF51338">
    <property type="entry name" value="Composite domain of metallo-dependent hydrolases"/>
    <property type="match status" value="2"/>
</dbReference>
<evidence type="ECO:0000259" key="10">
    <source>
        <dbReference type="Pfam" id="PF22039"/>
    </source>
</evidence>
<dbReference type="GO" id="GO:0008892">
    <property type="term" value="F:guanine deaminase activity"/>
    <property type="evidence" value="ECO:0007669"/>
    <property type="project" value="UniProtKB-UniRule"/>
</dbReference>
<dbReference type="Gene3D" id="3.20.20.140">
    <property type="entry name" value="Metal-dependent hydrolases"/>
    <property type="match status" value="1"/>
</dbReference>
<dbReference type="NCBIfam" id="TIGR02967">
    <property type="entry name" value="guan_deamin"/>
    <property type="match status" value="1"/>
</dbReference>
<dbReference type="UniPathway" id="UPA00603">
    <property type="reaction ID" value="UER00660"/>
</dbReference>
<evidence type="ECO:0000259" key="9">
    <source>
        <dbReference type="Pfam" id="PF01979"/>
    </source>
</evidence>
<evidence type="ECO:0000256" key="7">
    <source>
        <dbReference type="NCBIfam" id="TIGR02967"/>
    </source>
</evidence>
<evidence type="ECO:0000256" key="1">
    <source>
        <dbReference type="ARBA" id="ARBA00004984"/>
    </source>
</evidence>
<dbReference type="eggNOG" id="COG0402">
    <property type="taxonomic scope" value="Bacteria"/>
</dbReference>
<dbReference type="EMBL" id="CP002049">
    <property type="protein sequence ID" value="ADI15949.1"/>
    <property type="molecule type" value="Genomic_DNA"/>
</dbReference>
<dbReference type="Gene3D" id="2.30.40.10">
    <property type="entry name" value="Urease, subunit C, domain 1"/>
    <property type="match status" value="1"/>
</dbReference>
<reference evidence="12" key="1">
    <citation type="submission" date="2010-05" db="EMBL/GenBank/DDBJ databases">
        <title>The complete genome of Truepera radiovictris DSM 17093.</title>
        <authorList>
            <consortium name="US DOE Joint Genome Institute (JGI-PGF)"/>
            <person name="Lucas S."/>
            <person name="Copeland A."/>
            <person name="Lapidus A."/>
            <person name="Glavina del Rio T."/>
            <person name="Dalin E."/>
            <person name="Tice H."/>
            <person name="Bruce D."/>
            <person name="Goodwin L."/>
            <person name="Pitluck S."/>
            <person name="Kyrpides N."/>
            <person name="Mavromatis K."/>
            <person name="Ovchinnikova G."/>
            <person name="Munk A.C."/>
            <person name="Detter J.C."/>
            <person name="Han C."/>
            <person name="Tapia R."/>
            <person name="Land M."/>
            <person name="Hauser L."/>
            <person name="Markowitz V."/>
            <person name="Cheng J.-F."/>
            <person name="Hugenholtz P."/>
            <person name="Woyke T."/>
            <person name="Wu D."/>
            <person name="Tindall B."/>
            <person name="Pomrenke H.G."/>
            <person name="Brambilla E."/>
            <person name="Klenk H.-P."/>
            <person name="Eisen J.A."/>
        </authorList>
    </citation>
    <scope>NUCLEOTIDE SEQUENCE [LARGE SCALE GENOMIC DNA]</scope>
    <source>
        <strain evidence="12">DSM 17093 / CIP 108686 / LMG 22925 / RQ-24</strain>
    </source>
</reference>
<dbReference type="NCBIfam" id="NF006679">
    <property type="entry name" value="PRK09228.1"/>
    <property type="match status" value="1"/>
</dbReference>
<dbReference type="STRING" id="649638.Trad_2850"/>
<comment type="function">
    <text evidence="8">Catalyzes the hydrolytic deamination of guanine, producing xanthine and ammonia.</text>
</comment>
<dbReference type="InterPro" id="IPR032466">
    <property type="entry name" value="Metal_Hydrolase"/>
</dbReference>
<comment type="cofactor">
    <cofactor evidence="8">
        <name>Zn(2+)</name>
        <dbReference type="ChEBI" id="CHEBI:29105"/>
    </cofactor>
    <text evidence="8">Binds 1 zinc ion per subunit.</text>
</comment>
<keyword evidence="12" id="KW-1185">Reference proteome</keyword>
<dbReference type="Pfam" id="PF22039">
    <property type="entry name" value="HUTI_composite_bact"/>
    <property type="match status" value="1"/>
</dbReference>
<evidence type="ECO:0000256" key="4">
    <source>
        <dbReference type="ARBA" id="ARBA00022723"/>
    </source>
</evidence>
<evidence type="ECO:0000256" key="2">
    <source>
        <dbReference type="ARBA" id="ARBA00006745"/>
    </source>
</evidence>
<evidence type="ECO:0000256" key="5">
    <source>
        <dbReference type="ARBA" id="ARBA00022801"/>
    </source>
</evidence>
<evidence type="ECO:0000256" key="6">
    <source>
        <dbReference type="ARBA" id="ARBA00022833"/>
    </source>
</evidence>